<keyword evidence="3" id="KW-1185">Reference proteome</keyword>
<sequence>MKQIYTTISYLWIFVVGVAGILLVVHLFRRVPYVLEEDSDVFFEADEFFEEDLDVFFETNDFLEEDLVADKPEALASVLEAKGTVSHVTKGLTTQQFVSKFSLSEKAQSMTGTGCVVIDGFYEKRPDSSKTQCSNRTNCK</sequence>
<keyword evidence="1" id="KW-1133">Transmembrane helix</keyword>
<dbReference type="EMBL" id="CABITT030000004">
    <property type="protein sequence ID" value="VVB03406.1"/>
    <property type="molecule type" value="Genomic_DNA"/>
</dbReference>
<accession>A0A565BPB4</accession>
<protein>
    <submittedName>
        <fullName evidence="2">Uncharacterized protein</fullName>
    </submittedName>
</protein>
<proteinExistence type="predicted"/>
<evidence type="ECO:0000313" key="3">
    <source>
        <dbReference type="Proteomes" id="UP000489600"/>
    </source>
</evidence>
<keyword evidence="1" id="KW-0812">Transmembrane</keyword>
<reference evidence="2" key="1">
    <citation type="submission" date="2019-07" db="EMBL/GenBank/DDBJ databases">
        <authorList>
            <person name="Dittberner H."/>
        </authorList>
    </citation>
    <scope>NUCLEOTIDE SEQUENCE [LARGE SCALE GENOMIC DNA]</scope>
</reference>
<comment type="caution">
    <text evidence="2">The sequence shown here is derived from an EMBL/GenBank/DDBJ whole genome shotgun (WGS) entry which is preliminary data.</text>
</comment>
<feature type="transmembrane region" description="Helical" evidence="1">
    <location>
        <begin position="7"/>
        <end position="28"/>
    </location>
</feature>
<evidence type="ECO:0000313" key="2">
    <source>
        <dbReference type="EMBL" id="VVB03406.1"/>
    </source>
</evidence>
<dbReference type="Proteomes" id="UP000489600">
    <property type="component" value="Unassembled WGS sequence"/>
</dbReference>
<name>A0A565BPB4_9BRAS</name>
<keyword evidence="1" id="KW-0472">Membrane</keyword>
<organism evidence="2 3">
    <name type="scientific">Arabis nemorensis</name>
    <dbReference type="NCBI Taxonomy" id="586526"/>
    <lineage>
        <taxon>Eukaryota</taxon>
        <taxon>Viridiplantae</taxon>
        <taxon>Streptophyta</taxon>
        <taxon>Embryophyta</taxon>
        <taxon>Tracheophyta</taxon>
        <taxon>Spermatophyta</taxon>
        <taxon>Magnoliopsida</taxon>
        <taxon>eudicotyledons</taxon>
        <taxon>Gunneridae</taxon>
        <taxon>Pentapetalae</taxon>
        <taxon>rosids</taxon>
        <taxon>malvids</taxon>
        <taxon>Brassicales</taxon>
        <taxon>Brassicaceae</taxon>
        <taxon>Arabideae</taxon>
        <taxon>Arabis</taxon>
    </lineage>
</organism>
<evidence type="ECO:0000256" key="1">
    <source>
        <dbReference type="SAM" id="Phobius"/>
    </source>
</evidence>
<dbReference type="AlphaFoldDB" id="A0A565BPB4"/>
<gene>
    <name evidence="2" type="ORF">ANE_LOCUS13850</name>
</gene>